<protein>
    <submittedName>
        <fullName evidence="1">Uncharacterized protein</fullName>
    </submittedName>
</protein>
<reference evidence="2" key="2">
    <citation type="submission" date="2015-01" db="EMBL/GenBank/DDBJ databases">
        <title>Evolutionary Origins and Diversification of the Mycorrhizal Mutualists.</title>
        <authorList>
            <consortium name="DOE Joint Genome Institute"/>
            <consortium name="Mycorrhizal Genomics Consortium"/>
            <person name="Kohler A."/>
            <person name="Kuo A."/>
            <person name="Nagy L.G."/>
            <person name="Floudas D."/>
            <person name="Copeland A."/>
            <person name="Barry K.W."/>
            <person name="Cichocki N."/>
            <person name="Veneault-Fourrey C."/>
            <person name="LaButti K."/>
            <person name="Lindquist E.A."/>
            <person name="Lipzen A."/>
            <person name="Lundell T."/>
            <person name="Morin E."/>
            <person name="Murat C."/>
            <person name="Riley R."/>
            <person name="Ohm R."/>
            <person name="Sun H."/>
            <person name="Tunlid A."/>
            <person name="Henrissat B."/>
            <person name="Grigoriev I.V."/>
            <person name="Hibbett D.S."/>
            <person name="Martin F."/>
        </authorList>
    </citation>
    <scope>NUCLEOTIDE SEQUENCE [LARGE SCALE GENOMIC DNA]</scope>
    <source>
        <strain evidence="2">441</strain>
    </source>
</reference>
<dbReference type="EMBL" id="KN833767">
    <property type="protein sequence ID" value="KIK20291.1"/>
    <property type="molecule type" value="Genomic_DNA"/>
</dbReference>
<proteinExistence type="predicted"/>
<feature type="non-terminal residue" evidence="1">
    <location>
        <position position="55"/>
    </location>
</feature>
<organism evidence="1 2">
    <name type="scientific">Pisolithus microcarpus 441</name>
    <dbReference type="NCBI Taxonomy" id="765257"/>
    <lineage>
        <taxon>Eukaryota</taxon>
        <taxon>Fungi</taxon>
        <taxon>Dikarya</taxon>
        <taxon>Basidiomycota</taxon>
        <taxon>Agaricomycotina</taxon>
        <taxon>Agaricomycetes</taxon>
        <taxon>Agaricomycetidae</taxon>
        <taxon>Boletales</taxon>
        <taxon>Sclerodermatineae</taxon>
        <taxon>Pisolithaceae</taxon>
        <taxon>Pisolithus</taxon>
    </lineage>
</organism>
<keyword evidence="2" id="KW-1185">Reference proteome</keyword>
<sequence>MDRLYGKVHWYYRKSHNNEAASRLSSMCTPRRVQFSGGTIKIKPPVQPTICLSTA</sequence>
<reference evidence="1 2" key="1">
    <citation type="submission" date="2014-04" db="EMBL/GenBank/DDBJ databases">
        <authorList>
            <consortium name="DOE Joint Genome Institute"/>
            <person name="Kuo A."/>
            <person name="Kohler A."/>
            <person name="Costa M.D."/>
            <person name="Nagy L.G."/>
            <person name="Floudas D."/>
            <person name="Copeland A."/>
            <person name="Barry K.W."/>
            <person name="Cichocki N."/>
            <person name="Veneault-Fourrey C."/>
            <person name="LaButti K."/>
            <person name="Lindquist E.A."/>
            <person name="Lipzen A."/>
            <person name="Lundell T."/>
            <person name="Morin E."/>
            <person name="Murat C."/>
            <person name="Sun H."/>
            <person name="Tunlid A."/>
            <person name="Henrissat B."/>
            <person name="Grigoriev I.V."/>
            <person name="Hibbett D.S."/>
            <person name="Martin F."/>
            <person name="Nordberg H.P."/>
            <person name="Cantor M.N."/>
            <person name="Hua S.X."/>
        </authorList>
    </citation>
    <scope>NUCLEOTIDE SEQUENCE [LARGE SCALE GENOMIC DNA]</scope>
    <source>
        <strain evidence="1 2">441</strain>
    </source>
</reference>
<accession>A0A0C9YU74</accession>
<name>A0A0C9YU74_9AGAM</name>
<dbReference type="HOGENOM" id="CLU_3038064_0_0_1"/>
<dbReference type="AlphaFoldDB" id="A0A0C9YU74"/>
<evidence type="ECO:0000313" key="1">
    <source>
        <dbReference type="EMBL" id="KIK20291.1"/>
    </source>
</evidence>
<gene>
    <name evidence="1" type="ORF">PISMIDRAFT_682374</name>
</gene>
<dbReference type="Proteomes" id="UP000054018">
    <property type="component" value="Unassembled WGS sequence"/>
</dbReference>
<evidence type="ECO:0000313" key="2">
    <source>
        <dbReference type="Proteomes" id="UP000054018"/>
    </source>
</evidence>